<dbReference type="RefSeq" id="WP_186861964.1">
    <property type="nucleotide sequence ID" value="NZ_JACOGC010000001.1"/>
</dbReference>
<evidence type="ECO:0000313" key="3">
    <source>
        <dbReference type="Proteomes" id="UP000613113"/>
    </source>
</evidence>
<proteinExistence type="predicted"/>
<sequence length="121" mass="14240">MNESLTLSRHDVDKAVDMWPCRKQKERQRMQMWLRFTAILIAAGMAWFVVVSPSLIVQYLVPVADTWFHQLNVHQQEWVLIVVRWVLPAITGVCSLILMISNILAMWRQRREKTSFSDKLS</sequence>
<accession>A0ABR6YKI4</accession>
<keyword evidence="1" id="KW-0472">Membrane</keyword>
<dbReference type="Proteomes" id="UP000613113">
    <property type="component" value="Unassembled WGS sequence"/>
</dbReference>
<evidence type="ECO:0008006" key="4">
    <source>
        <dbReference type="Google" id="ProtNLM"/>
    </source>
</evidence>
<gene>
    <name evidence="2" type="ORF">H8K27_04470</name>
</gene>
<feature type="transmembrane region" description="Helical" evidence="1">
    <location>
        <begin position="32"/>
        <end position="61"/>
    </location>
</feature>
<evidence type="ECO:0000313" key="2">
    <source>
        <dbReference type="EMBL" id="MBC3884378.1"/>
    </source>
</evidence>
<name>A0ABR6YKI4_9BURK</name>
<keyword evidence="1" id="KW-0812">Transmembrane</keyword>
<comment type="caution">
    <text evidence="2">The sequence shown here is derived from an EMBL/GenBank/DDBJ whole genome shotgun (WGS) entry which is preliminary data.</text>
</comment>
<evidence type="ECO:0000256" key="1">
    <source>
        <dbReference type="SAM" id="Phobius"/>
    </source>
</evidence>
<protein>
    <recommendedName>
        <fullName evidence="4">Conjugal transfer protein TrbF</fullName>
    </recommendedName>
</protein>
<keyword evidence="3" id="KW-1185">Reference proteome</keyword>
<reference evidence="2 3" key="1">
    <citation type="submission" date="2020-08" db="EMBL/GenBank/DDBJ databases">
        <title>Novel species isolated from subtropical streams in China.</title>
        <authorList>
            <person name="Lu H."/>
        </authorList>
    </citation>
    <scope>NUCLEOTIDE SEQUENCE [LARGE SCALE GENOMIC DNA]</scope>
    <source>
        <strain evidence="2 3">FT31W</strain>
    </source>
</reference>
<dbReference type="EMBL" id="JACOGC010000001">
    <property type="protein sequence ID" value="MBC3884378.1"/>
    <property type="molecule type" value="Genomic_DNA"/>
</dbReference>
<feature type="transmembrane region" description="Helical" evidence="1">
    <location>
        <begin position="81"/>
        <end position="105"/>
    </location>
</feature>
<keyword evidence="1" id="KW-1133">Transmembrane helix</keyword>
<organism evidence="2 3">
    <name type="scientific">Undibacterium griseum</name>
    <dbReference type="NCBI Taxonomy" id="2762295"/>
    <lineage>
        <taxon>Bacteria</taxon>
        <taxon>Pseudomonadati</taxon>
        <taxon>Pseudomonadota</taxon>
        <taxon>Betaproteobacteria</taxon>
        <taxon>Burkholderiales</taxon>
        <taxon>Oxalobacteraceae</taxon>
        <taxon>Undibacterium</taxon>
    </lineage>
</organism>